<name>A0ABQ6JQ78_9MICO</name>
<organism evidence="2 3">
    <name type="scientific">Homoserinibacter gongjuensis</name>
    <dbReference type="NCBI Taxonomy" id="1162968"/>
    <lineage>
        <taxon>Bacteria</taxon>
        <taxon>Bacillati</taxon>
        <taxon>Actinomycetota</taxon>
        <taxon>Actinomycetes</taxon>
        <taxon>Micrococcales</taxon>
        <taxon>Microbacteriaceae</taxon>
        <taxon>Homoserinibacter</taxon>
    </lineage>
</organism>
<proteinExistence type="predicted"/>
<dbReference type="InterPro" id="IPR035472">
    <property type="entry name" value="RpiR-like_SIS"/>
</dbReference>
<sequence length="170" mass="18201">MSALERAVDLFEQAPSIVFLGFGASNVIAFDAAQKVAVFGRPLSAPTDPHQAYMTVATLPPGAVVVAISNTGRTREVVQLAELAHERGLPVVAITGYDESELLQHVDVPIVVRTFENTDRYTPSASRIAGLAVIDALAAAVAVRRGGEHAEEFRAMKEGLREFREGGMKD</sequence>
<evidence type="ECO:0000313" key="3">
    <source>
        <dbReference type="Proteomes" id="UP001157069"/>
    </source>
</evidence>
<protein>
    <recommendedName>
        <fullName evidence="1">SIS domain-containing protein</fullName>
    </recommendedName>
</protein>
<dbReference type="Gene3D" id="3.40.50.10490">
    <property type="entry name" value="Glucose-6-phosphate isomerase like protein, domain 1"/>
    <property type="match status" value="1"/>
</dbReference>
<dbReference type="InterPro" id="IPR047640">
    <property type="entry name" value="RpiR-like"/>
</dbReference>
<accession>A0ABQ6JQ78</accession>
<dbReference type="PANTHER" id="PTHR30514">
    <property type="entry name" value="GLUCOKINASE"/>
    <property type="match status" value="1"/>
</dbReference>
<evidence type="ECO:0000259" key="1">
    <source>
        <dbReference type="PROSITE" id="PS51464"/>
    </source>
</evidence>
<dbReference type="RefSeq" id="WP_284297858.1">
    <property type="nucleotide sequence ID" value="NZ_BSVA01000001.1"/>
</dbReference>
<dbReference type="InterPro" id="IPR046348">
    <property type="entry name" value="SIS_dom_sf"/>
</dbReference>
<keyword evidence="3" id="KW-1185">Reference proteome</keyword>
<dbReference type="Proteomes" id="UP001157069">
    <property type="component" value="Unassembled WGS sequence"/>
</dbReference>
<feature type="domain" description="SIS" evidence="1">
    <location>
        <begin position="7"/>
        <end position="147"/>
    </location>
</feature>
<dbReference type="PANTHER" id="PTHR30514:SF1">
    <property type="entry name" value="HTH-TYPE TRANSCRIPTIONAL REGULATOR HEXR-RELATED"/>
    <property type="match status" value="1"/>
</dbReference>
<dbReference type="SUPFAM" id="SSF53697">
    <property type="entry name" value="SIS domain"/>
    <property type="match status" value="1"/>
</dbReference>
<dbReference type="Pfam" id="PF01380">
    <property type="entry name" value="SIS"/>
    <property type="match status" value="1"/>
</dbReference>
<reference evidence="3" key="1">
    <citation type="journal article" date="2019" name="Int. J. Syst. Evol. Microbiol.">
        <title>The Global Catalogue of Microorganisms (GCM) 10K type strain sequencing project: providing services to taxonomists for standard genome sequencing and annotation.</title>
        <authorList>
            <consortium name="The Broad Institute Genomics Platform"/>
            <consortium name="The Broad Institute Genome Sequencing Center for Infectious Disease"/>
            <person name="Wu L."/>
            <person name="Ma J."/>
        </authorList>
    </citation>
    <scope>NUCLEOTIDE SEQUENCE [LARGE SCALE GENOMIC DNA]</scope>
    <source>
        <strain evidence="3">NBRC 108755</strain>
    </source>
</reference>
<dbReference type="PROSITE" id="PS51464">
    <property type="entry name" value="SIS"/>
    <property type="match status" value="1"/>
</dbReference>
<dbReference type="EMBL" id="BSVA01000001">
    <property type="protein sequence ID" value="GMA90218.1"/>
    <property type="molecule type" value="Genomic_DNA"/>
</dbReference>
<dbReference type="CDD" id="cd05013">
    <property type="entry name" value="SIS_RpiR"/>
    <property type="match status" value="1"/>
</dbReference>
<evidence type="ECO:0000313" key="2">
    <source>
        <dbReference type="EMBL" id="GMA90218.1"/>
    </source>
</evidence>
<comment type="caution">
    <text evidence="2">The sequence shown here is derived from an EMBL/GenBank/DDBJ whole genome shotgun (WGS) entry which is preliminary data.</text>
</comment>
<gene>
    <name evidence="2" type="ORF">GCM10025869_07470</name>
</gene>
<dbReference type="InterPro" id="IPR001347">
    <property type="entry name" value="SIS_dom"/>
</dbReference>